<evidence type="ECO:0000313" key="3">
    <source>
        <dbReference type="Proteomes" id="UP000305546"/>
    </source>
</evidence>
<evidence type="ECO:0000256" key="1">
    <source>
        <dbReference type="SAM" id="MobiDB-lite"/>
    </source>
</evidence>
<dbReference type="Proteomes" id="UP000305546">
    <property type="component" value="Unassembled WGS sequence"/>
</dbReference>
<proteinExistence type="predicted"/>
<protein>
    <submittedName>
        <fullName evidence="2">Uncharacterized protein</fullName>
    </submittedName>
</protein>
<gene>
    <name evidence="2" type="ORF">FG385_32190</name>
</gene>
<reference evidence="2 3" key="1">
    <citation type="submission" date="2019-06" db="EMBL/GenBank/DDBJ databases">
        <title>Amycolatopsis alkalitolerans sp. nov., isolated from Gastrodia elata Blume.</title>
        <authorList>
            <person name="Narsing Rao M.P."/>
            <person name="Li W.J."/>
        </authorList>
    </citation>
    <scope>NUCLEOTIDE SEQUENCE [LARGE SCALE GENOMIC DNA]</scope>
    <source>
        <strain evidence="2 3">SYSUP0005</strain>
    </source>
</reference>
<dbReference type="RefSeq" id="WP_139100583.1">
    <property type="nucleotide sequence ID" value="NZ_VDFW01000049.1"/>
</dbReference>
<dbReference type="EMBL" id="VDFW01000049">
    <property type="protein sequence ID" value="TNC19624.1"/>
    <property type="molecule type" value="Genomic_DNA"/>
</dbReference>
<comment type="caution">
    <text evidence="2">The sequence shown here is derived from an EMBL/GenBank/DDBJ whole genome shotgun (WGS) entry which is preliminary data.</text>
</comment>
<dbReference type="AlphaFoldDB" id="A0A5C4LPL5"/>
<feature type="region of interest" description="Disordered" evidence="1">
    <location>
        <begin position="34"/>
        <end position="73"/>
    </location>
</feature>
<name>A0A5C4LPL5_9PSEU</name>
<organism evidence="2 3">
    <name type="scientific">Amycolatopsis alkalitolerans</name>
    <dbReference type="NCBI Taxonomy" id="2547244"/>
    <lineage>
        <taxon>Bacteria</taxon>
        <taxon>Bacillati</taxon>
        <taxon>Actinomycetota</taxon>
        <taxon>Actinomycetes</taxon>
        <taxon>Pseudonocardiales</taxon>
        <taxon>Pseudonocardiaceae</taxon>
        <taxon>Amycolatopsis</taxon>
    </lineage>
</organism>
<sequence>MSIMGNGVWGLVGLLGLLGLFGLRRPRRARAEDDPFARYPVMSRPPEPHPRPEVPGPRHAAERREFASPAVAPAGPLERVRSWFDRRRP</sequence>
<keyword evidence="3" id="KW-1185">Reference proteome</keyword>
<evidence type="ECO:0000313" key="2">
    <source>
        <dbReference type="EMBL" id="TNC19624.1"/>
    </source>
</evidence>
<accession>A0A5C4LPL5</accession>